<dbReference type="InterPro" id="IPR010985">
    <property type="entry name" value="Ribbon_hlx_hlx"/>
</dbReference>
<dbReference type="PANTHER" id="PTHR40688">
    <property type="match status" value="1"/>
</dbReference>
<dbReference type="PANTHER" id="PTHR40688:SF2">
    <property type="entry name" value="RIBBON-HELIX-HELIX PROTEIN COPG DOMAIN-CONTAINING PROTEIN"/>
    <property type="match status" value="1"/>
</dbReference>
<organism evidence="1 2">
    <name type="scientific">Candidatus Nitrobium versatile</name>
    <dbReference type="NCBI Taxonomy" id="2884831"/>
    <lineage>
        <taxon>Bacteria</taxon>
        <taxon>Pseudomonadati</taxon>
        <taxon>Nitrospirota</taxon>
        <taxon>Nitrospiria</taxon>
        <taxon>Nitrospirales</taxon>
        <taxon>Nitrospiraceae</taxon>
        <taxon>Candidatus Nitrobium</taxon>
    </lineage>
</organism>
<dbReference type="Proteomes" id="UP000705867">
    <property type="component" value="Unassembled WGS sequence"/>
</dbReference>
<proteinExistence type="predicted"/>
<name>A0A953M2A8_9BACT</name>
<gene>
    <name evidence="1" type="ORF">K8I29_15440</name>
</gene>
<dbReference type="SUPFAM" id="SSF47598">
    <property type="entry name" value="Ribbon-helix-helix"/>
    <property type="match status" value="1"/>
</dbReference>
<comment type="caution">
    <text evidence="1">The sequence shown here is derived from an EMBL/GenBank/DDBJ whole genome shotgun (WGS) entry which is preliminary data.</text>
</comment>
<reference evidence="1" key="2">
    <citation type="submission" date="2021-08" db="EMBL/GenBank/DDBJ databases">
        <authorList>
            <person name="Dalcin Martins P."/>
        </authorList>
    </citation>
    <scope>NUCLEOTIDE SEQUENCE</scope>
    <source>
        <strain evidence="1">MAG_39</strain>
    </source>
</reference>
<reference evidence="1" key="1">
    <citation type="journal article" date="2021" name="bioRxiv">
        <title>Unraveling nitrogen, sulfur and carbon metabolic pathways and microbial community transcriptional responses to substrate deprivation and toxicity stresses in a bioreactor mimicking anoxic brackish coastal sediment conditions.</title>
        <authorList>
            <person name="Martins P.D."/>
            <person name="Echeveste M.J."/>
            <person name="Arshad A."/>
            <person name="Kurth J."/>
            <person name="Ouboter H."/>
            <person name="Jetten M.S.M."/>
            <person name="Welte C.U."/>
        </authorList>
    </citation>
    <scope>NUCLEOTIDE SEQUENCE</scope>
    <source>
        <strain evidence="1">MAG_39</strain>
    </source>
</reference>
<dbReference type="GO" id="GO:0006355">
    <property type="term" value="P:regulation of DNA-templated transcription"/>
    <property type="evidence" value="ECO:0007669"/>
    <property type="project" value="InterPro"/>
</dbReference>
<accession>A0A953M2A8</accession>
<dbReference type="AlphaFoldDB" id="A0A953M2A8"/>
<dbReference type="InterPro" id="IPR052991">
    <property type="entry name" value="Non-func_TypeII_TA_Antitoxin"/>
</dbReference>
<dbReference type="EMBL" id="JAIOIV010000121">
    <property type="protein sequence ID" value="MBZ0157592.1"/>
    <property type="molecule type" value="Genomic_DNA"/>
</dbReference>
<evidence type="ECO:0000313" key="1">
    <source>
        <dbReference type="EMBL" id="MBZ0157592.1"/>
    </source>
</evidence>
<sequence length="78" mass="8687">MGTSLTIRNDLARRLEMLAKTVHQSKSSLASQAIEEFLTVQEWHIQAIKEGIEAADKGDVVSHKEALAELKKWGKRAS</sequence>
<evidence type="ECO:0000313" key="2">
    <source>
        <dbReference type="Proteomes" id="UP000705867"/>
    </source>
</evidence>
<protein>
    <submittedName>
        <fullName evidence="1">CopG family ribbon-helix-helix protein</fullName>
    </submittedName>
</protein>